<gene>
    <name evidence="1" type="ORF">LPTSP3_g35700</name>
</gene>
<dbReference type="SUPFAM" id="SSF52266">
    <property type="entry name" value="SGNH hydrolase"/>
    <property type="match status" value="1"/>
</dbReference>
<organism evidence="1 2">
    <name type="scientific">Leptospira kobayashii</name>
    <dbReference type="NCBI Taxonomy" id="1917830"/>
    <lineage>
        <taxon>Bacteria</taxon>
        <taxon>Pseudomonadati</taxon>
        <taxon>Spirochaetota</taxon>
        <taxon>Spirochaetia</taxon>
        <taxon>Leptospirales</taxon>
        <taxon>Leptospiraceae</taxon>
        <taxon>Leptospira</taxon>
    </lineage>
</organism>
<dbReference type="RefSeq" id="WP_109021663.1">
    <property type="nucleotide sequence ID" value="NZ_AP025028.1"/>
</dbReference>
<dbReference type="CDD" id="cd00229">
    <property type="entry name" value="SGNH_hydrolase"/>
    <property type="match status" value="1"/>
</dbReference>
<dbReference type="EMBL" id="AP025028">
    <property type="protein sequence ID" value="BDA80640.1"/>
    <property type="molecule type" value="Genomic_DNA"/>
</dbReference>
<dbReference type="InterPro" id="IPR036514">
    <property type="entry name" value="SGNH_hydro_sf"/>
</dbReference>
<evidence type="ECO:0000313" key="1">
    <source>
        <dbReference type="EMBL" id="BDA80640.1"/>
    </source>
</evidence>
<dbReference type="Gene3D" id="3.40.50.1110">
    <property type="entry name" value="SGNH hydrolase"/>
    <property type="match status" value="1"/>
</dbReference>
<evidence type="ECO:0000313" key="2">
    <source>
        <dbReference type="Proteomes" id="UP000245263"/>
    </source>
</evidence>
<accession>A0ABM7UTQ9</accession>
<dbReference type="Proteomes" id="UP000245263">
    <property type="component" value="Chromosome 1"/>
</dbReference>
<reference evidence="1 2" key="1">
    <citation type="submission" date="2021-08" db="EMBL/GenBank/DDBJ databases">
        <title>Complete genome sequence of Leptospira kobayashii strain E30.</title>
        <authorList>
            <person name="Nakao R."/>
            <person name="Nakamura S."/>
            <person name="Masuzawa T."/>
            <person name="Koizumi N."/>
        </authorList>
    </citation>
    <scope>NUCLEOTIDE SEQUENCE [LARGE SCALE GENOMIC DNA]</scope>
    <source>
        <strain evidence="1 2">E30</strain>
    </source>
</reference>
<evidence type="ECO:0008006" key="3">
    <source>
        <dbReference type="Google" id="ProtNLM"/>
    </source>
</evidence>
<sequence length="286" mass="31297">MGHLHKLILVIGFFGFVSNCDTKKEYTNDITANMLCYTLAACNKTNPTRVGMIGDSWTDLLLGFPAVDTLRVQLEKNHGYQITGATLGGQTLNAVFNQGLHFQVIDQAGADIHSIILSLGGNDIQARLSEYSSNPDSVQAARLSTIKSQLRTMIQAGNAYKTSKYGGQPIRWIIHGYDYSNPFKTPVILNSDEGCKSAFASAGIVLTDAEVPVFSAKQLDGFNEMLRGFTKEEPYFYYVDLRRTLGGPNVSNPELMFDCIHPNSLGFSFLAGRLAPLIAPITKEGN</sequence>
<proteinExistence type="predicted"/>
<protein>
    <recommendedName>
        <fullName evidence="3">GDSL-like protein</fullName>
    </recommendedName>
</protein>
<keyword evidence="2" id="KW-1185">Reference proteome</keyword>
<name>A0ABM7UTQ9_9LEPT</name>